<organism evidence="4 5">
    <name type="scientific">Gossypium raimondii</name>
    <name type="common">Peruvian cotton</name>
    <name type="synonym">Gossypium klotzschianum subsp. raimondii</name>
    <dbReference type="NCBI Taxonomy" id="29730"/>
    <lineage>
        <taxon>Eukaryota</taxon>
        <taxon>Viridiplantae</taxon>
        <taxon>Streptophyta</taxon>
        <taxon>Embryophyta</taxon>
        <taxon>Tracheophyta</taxon>
        <taxon>Spermatophyta</taxon>
        <taxon>Magnoliopsida</taxon>
        <taxon>eudicotyledons</taxon>
        <taxon>Gunneridae</taxon>
        <taxon>Pentapetalae</taxon>
        <taxon>rosids</taxon>
        <taxon>malvids</taxon>
        <taxon>Malvales</taxon>
        <taxon>Malvaceae</taxon>
        <taxon>Malvoideae</taxon>
        <taxon>Gossypium</taxon>
    </lineage>
</organism>
<protein>
    <recommendedName>
        <fullName evidence="3">DUF7610 domain-containing protein</fullName>
    </recommendedName>
</protein>
<keyword evidence="2" id="KW-0812">Transmembrane</keyword>
<gene>
    <name evidence="4" type="ORF">B456_008G216600</name>
</gene>
<evidence type="ECO:0000313" key="4">
    <source>
        <dbReference type="EMBL" id="KJB51443.1"/>
    </source>
</evidence>
<keyword evidence="2" id="KW-1133">Transmembrane helix</keyword>
<keyword evidence="5" id="KW-1185">Reference proteome</keyword>
<dbReference type="AlphaFoldDB" id="A0A0D2RJU2"/>
<name>A0A0D2RJU2_GOSRA</name>
<dbReference type="EMBL" id="CM001747">
    <property type="protein sequence ID" value="KJB51443.1"/>
    <property type="molecule type" value="Genomic_DNA"/>
</dbReference>
<keyword evidence="2" id="KW-0472">Membrane</keyword>
<feature type="transmembrane region" description="Helical" evidence="2">
    <location>
        <begin position="220"/>
        <end position="244"/>
    </location>
</feature>
<sequence>MNTKNIINPKPFRLILHFLGVHCNKHNHTAANMTKRCTILQKKLKELESQLKQVNSLPLDTPHHHRFSQDIQQRFLFLNNLLSAEISCRPKRPFHLQPIAKRLHELEAAFRDWDSFRSPPSDHVEKGPPCSCTGSCFNDEGEAASELISLSDLEQAAEASTELSLAAGLECDGFNDQIKVVEHVPVHEAVENHKSTATATTSVVEMSLAENRKEETKGVWLGKCLATMASGVLMGMALMGFLMVRFLGCFHCFDSTDYTFCPSPT</sequence>
<evidence type="ECO:0000256" key="2">
    <source>
        <dbReference type="SAM" id="Phobius"/>
    </source>
</evidence>
<feature type="domain" description="DUF7610" evidence="3">
    <location>
        <begin position="40"/>
        <end position="116"/>
    </location>
</feature>
<dbReference type="Pfam" id="PF24583">
    <property type="entry name" value="DUF7610"/>
    <property type="match status" value="1"/>
</dbReference>
<evidence type="ECO:0000313" key="5">
    <source>
        <dbReference type="Proteomes" id="UP000032304"/>
    </source>
</evidence>
<dbReference type="eggNOG" id="ENOG502S53J">
    <property type="taxonomic scope" value="Eukaryota"/>
</dbReference>
<feature type="coiled-coil region" evidence="1">
    <location>
        <begin position="30"/>
        <end position="57"/>
    </location>
</feature>
<accession>A0A0D2RJU2</accession>
<proteinExistence type="predicted"/>
<dbReference type="Gramene" id="KJB51443">
    <property type="protein sequence ID" value="KJB51443"/>
    <property type="gene ID" value="B456_008G216600"/>
</dbReference>
<reference evidence="4 5" key="1">
    <citation type="journal article" date="2012" name="Nature">
        <title>Repeated polyploidization of Gossypium genomes and the evolution of spinnable cotton fibres.</title>
        <authorList>
            <person name="Paterson A.H."/>
            <person name="Wendel J.F."/>
            <person name="Gundlach H."/>
            <person name="Guo H."/>
            <person name="Jenkins J."/>
            <person name="Jin D."/>
            <person name="Llewellyn D."/>
            <person name="Showmaker K.C."/>
            <person name="Shu S."/>
            <person name="Udall J."/>
            <person name="Yoo M.J."/>
            <person name="Byers R."/>
            <person name="Chen W."/>
            <person name="Doron-Faigenboim A."/>
            <person name="Duke M.V."/>
            <person name="Gong L."/>
            <person name="Grimwood J."/>
            <person name="Grover C."/>
            <person name="Grupp K."/>
            <person name="Hu G."/>
            <person name="Lee T.H."/>
            <person name="Li J."/>
            <person name="Lin L."/>
            <person name="Liu T."/>
            <person name="Marler B.S."/>
            <person name="Page J.T."/>
            <person name="Roberts A.W."/>
            <person name="Romanel E."/>
            <person name="Sanders W.S."/>
            <person name="Szadkowski E."/>
            <person name="Tan X."/>
            <person name="Tang H."/>
            <person name="Xu C."/>
            <person name="Wang J."/>
            <person name="Wang Z."/>
            <person name="Zhang D."/>
            <person name="Zhang L."/>
            <person name="Ashrafi H."/>
            <person name="Bedon F."/>
            <person name="Bowers J.E."/>
            <person name="Brubaker C.L."/>
            <person name="Chee P.W."/>
            <person name="Das S."/>
            <person name="Gingle A.R."/>
            <person name="Haigler C.H."/>
            <person name="Harker D."/>
            <person name="Hoffmann L.V."/>
            <person name="Hovav R."/>
            <person name="Jones D.C."/>
            <person name="Lemke C."/>
            <person name="Mansoor S."/>
            <person name="ur Rahman M."/>
            <person name="Rainville L.N."/>
            <person name="Rambani A."/>
            <person name="Reddy U.K."/>
            <person name="Rong J.K."/>
            <person name="Saranga Y."/>
            <person name="Scheffler B.E."/>
            <person name="Scheffler J.A."/>
            <person name="Stelly D.M."/>
            <person name="Triplett B.A."/>
            <person name="Van Deynze A."/>
            <person name="Vaslin M.F."/>
            <person name="Waghmare V.N."/>
            <person name="Walford S.A."/>
            <person name="Wright R.J."/>
            <person name="Zaki E.A."/>
            <person name="Zhang T."/>
            <person name="Dennis E.S."/>
            <person name="Mayer K.F."/>
            <person name="Peterson D.G."/>
            <person name="Rokhsar D.S."/>
            <person name="Wang X."/>
            <person name="Schmutz J."/>
        </authorList>
    </citation>
    <scope>NUCLEOTIDE SEQUENCE [LARGE SCALE GENOMIC DNA]</scope>
</reference>
<dbReference type="Proteomes" id="UP000032304">
    <property type="component" value="Chromosome 8"/>
</dbReference>
<keyword evidence="1" id="KW-0175">Coiled coil</keyword>
<dbReference type="OMA" id="CTESCLD"/>
<dbReference type="InterPro" id="IPR056029">
    <property type="entry name" value="DUF7610"/>
</dbReference>
<evidence type="ECO:0000256" key="1">
    <source>
        <dbReference type="SAM" id="Coils"/>
    </source>
</evidence>
<evidence type="ECO:0000259" key="3">
    <source>
        <dbReference type="Pfam" id="PF24583"/>
    </source>
</evidence>